<sequence length="110" mass="12327">MREVKAFVRSTRLNDVIKALRHNGFKSMTLTEVEGTGRYTKPGASPSLKFTITHSKMAKLELLCKKEDVETIVKLIHENGGTGEKGDGIIYVSEVERVFKVRTGEESQDE</sequence>
<dbReference type="InterPro" id="IPR015867">
    <property type="entry name" value="N-reg_PII/ATP_PRibTrfase_C"/>
</dbReference>
<accession>A0ABW3SP54</accession>
<keyword evidence="2" id="KW-1185">Reference proteome</keyword>
<dbReference type="Pfam" id="PF00543">
    <property type="entry name" value="P-II"/>
    <property type="match status" value="1"/>
</dbReference>
<dbReference type="SMART" id="SM00938">
    <property type="entry name" value="P-II"/>
    <property type="match status" value="1"/>
</dbReference>
<reference evidence="2" key="1">
    <citation type="journal article" date="2019" name="Int. J. Syst. Evol. Microbiol.">
        <title>The Global Catalogue of Microorganisms (GCM) 10K type strain sequencing project: providing services to taxonomists for standard genome sequencing and annotation.</title>
        <authorList>
            <consortium name="The Broad Institute Genomics Platform"/>
            <consortium name="The Broad Institute Genome Sequencing Center for Infectious Disease"/>
            <person name="Wu L."/>
            <person name="Ma J."/>
        </authorList>
    </citation>
    <scope>NUCLEOTIDE SEQUENCE [LARGE SCALE GENOMIC DNA]</scope>
    <source>
        <strain evidence="2">JCM 31319</strain>
    </source>
</reference>
<dbReference type="PANTHER" id="PTHR30115">
    <property type="entry name" value="NITROGEN REGULATORY PROTEIN P-II"/>
    <property type="match status" value="1"/>
</dbReference>
<proteinExistence type="predicted"/>
<name>A0ABW3SP54_9BACT</name>
<dbReference type="PANTHER" id="PTHR30115:SF11">
    <property type="entry name" value="NITROGEN REGULATORY PROTEIN P-II HOMOLOG"/>
    <property type="match status" value="1"/>
</dbReference>
<dbReference type="InterPro" id="IPR011322">
    <property type="entry name" value="N-reg_PII-like_a/b"/>
</dbReference>
<dbReference type="Proteomes" id="UP001597094">
    <property type="component" value="Unassembled WGS sequence"/>
</dbReference>
<comment type="caution">
    <text evidence="1">The sequence shown here is derived from an EMBL/GenBank/DDBJ whole genome shotgun (WGS) entry which is preliminary data.</text>
</comment>
<protein>
    <submittedName>
        <fullName evidence="1">P-II family nitrogen regulator</fullName>
    </submittedName>
</protein>
<dbReference type="InterPro" id="IPR002187">
    <property type="entry name" value="N-reg_PII"/>
</dbReference>
<evidence type="ECO:0000313" key="1">
    <source>
        <dbReference type="EMBL" id="MFD1186398.1"/>
    </source>
</evidence>
<dbReference type="PROSITE" id="PS51343">
    <property type="entry name" value="PII_GLNB_DOM"/>
    <property type="match status" value="1"/>
</dbReference>
<dbReference type="RefSeq" id="WP_377526193.1">
    <property type="nucleotide sequence ID" value="NZ_JBHTLD010000067.1"/>
</dbReference>
<organism evidence="1 2">
    <name type="scientific">Pontibacter rugosus</name>
    <dbReference type="NCBI Taxonomy" id="1745966"/>
    <lineage>
        <taxon>Bacteria</taxon>
        <taxon>Pseudomonadati</taxon>
        <taxon>Bacteroidota</taxon>
        <taxon>Cytophagia</taxon>
        <taxon>Cytophagales</taxon>
        <taxon>Hymenobacteraceae</taxon>
        <taxon>Pontibacter</taxon>
    </lineage>
</organism>
<evidence type="ECO:0000313" key="2">
    <source>
        <dbReference type="Proteomes" id="UP001597094"/>
    </source>
</evidence>
<dbReference type="SUPFAM" id="SSF54913">
    <property type="entry name" value="GlnB-like"/>
    <property type="match status" value="1"/>
</dbReference>
<dbReference type="Gene3D" id="3.30.70.120">
    <property type="match status" value="1"/>
</dbReference>
<gene>
    <name evidence="1" type="ORF">ACFQ2O_09290</name>
</gene>
<dbReference type="EMBL" id="JBHTLD010000067">
    <property type="protein sequence ID" value="MFD1186398.1"/>
    <property type="molecule type" value="Genomic_DNA"/>
</dbReference>
<dbReference type="PRINTS" id="PR00340">
    <property type="entry name" value="PIIGLNB"/>
</dbReference>